<evidence type="ECO:0000313" key="1">
    <source>
        <dbReference type="EMBL" id="CAI6340795.1"/>
    </source>
</evidence>
<reference evidence="1" key="1">
    <citation type="submission" date="2023-01" db="EMBL/GenBank/DDBJ databases">
        <authorList>
            <person name="Van Ghelder C."/>
            <person name="Rancurel C."/>
        </authorList>
    </citation>
    <scope>NUCLEOTIDE SEQUENCE</scope>
    <source>
        <strain evidence="1">CNCM I-4278</strain>
    </source>
</reference>
<name>A0A9W4URK8_9PLEO</name>
<accession>A0A9W4URK8</accession>
<sequence length="54" mass="5389">MHHPAVTATPVPKLPVQIAVAAALARLFADADAVGKAAEVAPEVAANFGDIVDA</sequence>
<dbReference type="AlphaFoldDB" id="A0A9W4URK8"/>
<comment type="caution">
    <text evidence="1">The sequence shown here is derived from an EMBL/GenBank/DDBJ whole genome shotgun (WGS) entry which is preliminary data.</text>
</comment>
<keyword evidence="2" id="KW-1185">Reference proteome</keyword>
<protein>
    <submittedName>
        <fullName evidence="1">Uncharacterized protein</fullName>
    </submittedName>
</protein>
<proteinExistence type="predicted"/>
<organism evidence="1 2">
    <name type="scientific">Periconia digitata</name>
    <dbReference type="NCBI Taxonomy" id="1303443"/>
    <lineage>
        <taxon>Eukaryota</taxon>
        <taxon>Fungi</taxon>
        <taxon>Dikarya</taxon>
        <taxon>Ascomycota</taxon>
        <taxon>Pezizomycotina</taxon>
        <taxon>Dothideomycetes</taxon>
        <taxon>Pleosporomycetidae</taxon>
        <taxon>Pleosporales</taxon>
        <taxon>Massarineae</taxon>
        <taxon>Periconiaceae</taxon>
        <taxon>Periconia</taxon>
    </lineage>
</organism>
<dbReference type="EMBL" id="CAOQHR010000011">
    <property type="protein sequence ID" value="CAI6340795.1"/>
    <property type="molecule type" value="Genomic_DNA"/>
</dbReference>
<evidence type="ECO:0000313" key="2">
    <source>
        <dbReference type="Proteomes" id="UP001152607"/>
    </source>
</evidence>
<gene>
    <name evidence="1" type="ORF">PDIGIT_LOCUS13980</name>
</gene>
<dbReference type="Proteomes" id="UP001152607">
    <property type="component" value="Unassembled WGS sequence"/>
</dbReference>